<protein>
    <submittedName>
        <fullName evidence="1">Uncharacterized protein</fullName>
    </submittedName>
</protein>
<organism evidence="1">
    <name type="scientific">Anguilla anguilla</name>
    <name type="common">European freshwater eel</name>
    <name type="synonym">Muraena anguilla</name>
    <dbReference type="NCBI Taxonomy" id="7936"/>
    <lineage>
        <taxon>Eukaryota</taxon>
        <taxon>Metazoa</taxon>
        <taxon>Chordata</taxon>
        <taxon>Craniata</taxon>
        <taxon>Vertebrata</taxon>
        <taxon>Euteleostomi</taxon>
        <taxon>Actinopterygii</taxon>
        <taxon>Neopterygii</taxon>
        <taxon>Teleostei</taxon>
        <taxon>Anguilliformes</taxon>
        <taxon>Anguillidae</taxon>
        <taxon>Anguilla</taxon>
    </lineage>
</organism>
<dbReference type="EMBL" id="GBXM01104719">
    <property type="protein sequence ID" value="JAH03858.1"/>
    <property type="molecule type" value="Transcribed_RNA"/>
</dbReference>
<sequence length="32" mass="3393">MVQSYQRPGVVTISGPESSLLKASLSNGRSSR</sequence>
<reference evidence="1" key="1">
    <citation type="submission" date="2014-11" db="EMBL/GenBank/DDBJ databases">
        <authorList>
            <person name="Amaro Gonzalez C."/>
        </authorList>
    </citation>
    <scope>NUCLEOTIDE SEQUENCE</scope>
</reference>
<accession>A0A0E9PJ47</accession>
<proteinExistence type="predicted"/>
<reference evidence="1" key="2">
    <citation type="journal article" date="2015" name="Fish Shellfish Immunol.">
        <title>Early steps in the European eel (Anguilla anguilla)-Vibrio vulnificus interaction in the gills: Role of the RtxA13 toxin.</title>
        <authorList>
            <person name="Callol A."/>
            <person name="Pajuelo D."/>
            <person name="Ebbesson L."/>
            <person name="Teles M."/>
            <person name="MacKenzie S."/>
            <person name="Amaro C."/>
        </authorList>
    </citation>
    <scope>NUCLEOTIDE SEQUENCE</scope>
</reference>
<name>A0A0E9PJ47_ANGAN</name>
<dbReference type="AlphaFoldDB" id="A0A0E9PJ47"/>
<evidence type="ECO:0000313" key="1">
    <source>
        <dbReference type="EMBL" id="JAH03858.1"/>
    </source>
</evidence>